<reference evidence="7" key="2">
    <citation type="journal article" date="2017" name="Genome Biol. Evol.">
        <title>Evolutionary Dynamics of Pathoadaptation Revealed by Three Independent Acquisitions of the VirB/D4 Type IV Secretion System in Bartonella.</title>
        <authorList>
            <person name="Harms A."/>
            <person name="Segers F.H."/>
            <person name="Quebatte M."/>
            <person name="Mistl C."/>
            <person name="Manfredi P."/>
            <person name="Korner J."/>
            <person name="Chomel B.B."/>
            <person name="Kosoy M."/>
            <person name="Maruyama S."/>
            <person name="Engel P."/>
            <person name="Dehio C."/>
        </authorList>
    </citation>
    <scope>NUCLEOTIDE SEQUENCE [LARGE SCALE GENOMIC DNA]</scope>
    <source>
        <strain evidence="7">R1</strain>
    </source>
</reference>
<dbReference type="Pfam" id="PF01523">
    <property type="entry name" value="PmbA_TldD_1st"/>
    <property type="match status" value="1"/>
</dbReference>
<dbReference type="AlphaFoldDB" id="E6YXX2"/>
<dbReference type="EMBL" id="CP019789">
    <property type="protein sequence ID" value="AQX30147.1"/>
    <property type="molecule type" value="Genomic_DNA"/>
</dbReference>
<proteinExistence type="inferred from homology"/>
<evidence type="ECO:0000313" key="5">
    <source>
        <dbReference type="EMBL" id="AQX30147.1"/>
    </source>
</evidence>
<dbReference type="InterPro" id="IPR002510">
    <property type="entry name" value="Metalloprtase-TldD/E_N"/>
</dbReference>
<dbReference type="InterPro" id="IPR045569">
    <property type="entry name" value="Metalloprtase-TldD/E_C"/>
</dbReference>
<accession>E6YXX2</accession>
<dbReference type="PANTHER" id="PTHR43421:SF1">
    <property type="entry name" value="METALLOPROTEASE PMBA"/>
    <property type="match status" value="1"/>
</dbReference>
<dbReference type="Proteomes" id="UP000190811">
    <property type="component" value="Chromosome"/>
</dbReference>
<dbReference type="GO" id="GO:0008237">
    <property type="term" value="F:metallopeptidase activity"/>
    <property type="evidence" value="ECO:0007669"/>
    <property type="project" value="InterPro"/>
</dbReference>
<feature type="domain" description="Metalloprotease TldD/E N-terminal" evidence="2">
    <location>
        <begin position="25"/>
        <end position="87"/>
    </location>
</feature>
<dbReference type="Pfam" id="PF19290">
    <property type="entry name" value="PmbA_TldD_2nd"/>
    <property type="match status" value="1"/>
</dbReference>
<evidence type="ECO:0000256" key="1">
    <source>
        <dbReference type="ARBA" id="ARBA00005836"/>
    </source>
</evidence>
<reference evidence="5" key="3">
    <citation type="submission" date="2017-02" db="EMBL/GenBank/DDBJ databases">
        <title>Evolutionary dynamics of pathoadaptation revealed by three independent acquisitions of the VirB/D4 type IV secretion system in Bartonella.</title>
        <authorList>
            <person name="Harms A."/>
            <person name="Segers F.H.I.D."/>
            <person name="Quebatte M."/>
            <person name="Mistl C."/>
            <person name="Manfredi P."/>
            <person name="Koerner J."/>
            <person name="Chomel B."/>
            <person name="Kosoy M."/>
            <person name="Maruyama S."/>
            <person name="Engel P."/>
            <person name="Dehio C."/>
        </authorList>
    </citation>
    <scope>NUCLEOTIDE SEQUENCE [LARGE SCALE GENOMIC DNA]</scope>
    <source>
        <strain evidence="5">R1</strain>
    </source>
</reference>
<feature type="domain" description="Metalloprotease TldD/E central" evidence="4">
    <location>
        <begin position="123"/>
        <end position="220"/>
    </location>
</feature>
<dbReference type="STRING" id="687861.BscR1v2_001920"/>
<evidence type="ECO:0000313" key="7">
    <source>
        <dbReference type="Proteomes" id="UP000190811"/>
    </source>
</evidence>
<dbReference type="InterPro" id="IPR035068">
    <property type="entry name" value="TldD/PmbA_N"/>
</dbReference>
<dbReference type="InterPro" id="IPR045570">
    <property type="entry name" value="Metalloprtase-TldD/E_cen_dom"/>
</dbReference>
<evidence type="ECO:0000259" key="4">
    <source>
        <dbReference type="Pfam" id="PF19290"/>
    </source>
</evidence>
<dbReference type="SUPFAM" id="SSF111283">
    <property type="entry name" value="Putative modulator of DNA gyrase, PmbA/TldD"/>
    <property type="match status" value="1"/>
</dbReference>
<reference evidence="6" key="1">
    <citation type="journal article" date="2011" name="PLoS Genet.">
        <title>Parallel evolution of a type IV secretion system in radiating lineages of the host-restricted bacterial pathogen Bartonella.</title>
        <authorList>
            <person name="Engel P."/>
            <person name="Salzburger W."/>
            <person name="Liesch M."/>
            <person name="Chang C.C."/>
            <person name="Maruyama S."/>
            <person name="Lanz C."/>
            <person name="Calteau A."/>
            <person name="Lajus A."/>
            <person name="Medigue C."/>
            <person name="Schuster S.C."/>
            <person name="Dehio C."/>
        </authorList>
    </citation>
    <scope>NUCLEOTIDE SEQUENCE</scope>
    <source>
        <strain evidence="6">R1</strain>
    </source>
</reference>
<evidence type="ECO:0000259" key="3">
    <source>
        <dbReference type="Pfam" id="PF19289"/>
    </source>
</evidence>
<dbReference type="EMBL" id="FN645506">
    <property type="protein sequence ID" value="CBI81710.1"/>
    <property type="molecule type" value="Genomic_DNA"/>
</dbReference>
<dbReference type="GO" id="GO:0005829">
    <property type="term" value="C:cytosol"/>
    <property type="evidence" value="ECO:0007669"/>
    <property type="project" value="TreeGrafter"/>
</dbReference>
<evidence type="ECO:0000259" key="2">
    <source>
        <dbReference type="Pfam" id="PF01523"/>
    </source>
</evidence>
<protein>
    <submittedName>
        <fullName evidence="5">Microcin-processing peptidase 1, MEROPS family U62</fullName>
    </submittedName>
    <submittedName>
        <fullName evidence="6">PmbA protein</fullName>
    </submittedName>
</protein>
<dbReference type="PANTHER" id="PTHR43421">
    <property type="entry name" value="METALLOPROTEASE PMBA"/>
    <property type="match status" value="1"/>
</dbReference>
<feature type="domain" description="Metalloprotease TldD/E C-terminal" evidence="3">
    <location>
        <begin position="227"/>
        <end position="442"/>
    </location>
</feature>
<comment type="similarity">
    <text evidence="1">Belongs to the peptidase U62 family.</text>
</comment>
<gene>
    <name evidence="6" type="primary">pmbA</name>
    <name evidence="6" type="ORF">B11C_10184</name>
    <name evidence="5" type="ORF">BscR1v2_001920</name>
</gene>
<dbReference type="GO" id="GO:0006508">
    <property type="term" value="P:proteolysis"/>
    <property type="evidence" value="ECO:0007669"/>
    <property type="project" value="InterPro"/>
</dbReference>
<organism evidence="6">
    <name type="scientific">Bartonella schoenbuchensis (strain DSM 13525 / NCTC 13165 / R1)</name>
    <dbReference type="NCBI Taxonomy" id="687861"/>
    <lineage>
        <taxon>Bacteria</taxon>
        <taxon>Pseudomonadati</taxon>
        <taxon>Pseudomonadota</taxon>
        <taxon>Alphaproteobacteria</taxon>
        <taxon>Hyphomicrobiales</taxon>
        <taxon>Bartonellaceae</taxon>
        <taxon>Bartonella</taxon>
    </lineage>
</organism>
<name>E6YXX2_BARSR</name>
<sequence>MTVEEQIDKAVSLIEAAKRSGADAADAVIVHSHSVRVSVHLGKVESTEASESDDFTLRVFVGKKLASVSANLASYPEKLAERAVAMAKASPDNLFEGLVDKGYLVTHPKDLDLFDDFVPQSQFLTEDALKMEAAALDVKGVNNSGGATTAYGNSGLVLITSNGFCGAYRSSCFSRSCSALAGESTAMERDYDYTTSLHFSDLEDAEVIGKNAGSRAVRRLGAVRAATGVVDVIFDPRVAREIAGHIACMVNGASVARKTSLLQNLQGTRVMKPDVNVTDQPLRLRGNASRPFDGEGVEGQTLNIIENGVLKTWLLSSSAARELGLETNGHGVRCGSFIQPASTNFAIEPGLASPHDMIKALRNGFYVTELFGHGVDFVTGQYSRGASGFWIENGEIAYPVAEVTLGSDLLHMLAHLTPATDIDRRYATASPTLLIEGMTLAGK</sequence>
<dbReference type="InterPro" id="IPR047657">
    <property type="entry name" value="PmbA"/>
</dbReference>
<dbReference type="Pfam" id="PF19289">
    <property type="entry name" value="PmbA_TldD_3rd"/>
    <property type="match status" value="1"/>
</dbReference>
<dbReference type="Gene3D" id="3.30.2290.10">
    <property type="entry name" value="PmbA/TldD superfamily"/>
    <property type="match status" value="1"/>
</dbReference>
<dbReference type="RefSeq" id="WP_078689387.1">
    <property type="nucleotide sequence ID" value="NZ_CP019789.1"/>
</dbReference>
<evidence type="ECO:0000313" key="6">
    <source>
        <dbReference type="EMBL" id="CBI81710.1"/>
    </source>
</evidence>
<dbReference type="InterPro" id="IPR036059">
    <property type="entry name" value="TldD/PmbA_sf"/>
</dbReference>